<feature type="transmembrane region" description="Helical" evidence="9">
    <location>
        <begin position="74"/>
        <end position="95"/>
    </location>
</feature>
<organism evidence="11">
    <name type="scientific">Trieres chinensis</name>
    <name type="common">Marine centric diatom</name>
    <name type="synonym">Odontella sinensis</name>
    <dbReference type="NCBI Taxonomy" id="1514140"/>
    <lineage>
        <taxon>Eukaryota</taxon>
        <taxon>Sar</taxon>
        <taxon>Stramenopiles</taxon>
        <taxon>Ochrophyta</taxon>
        <taxon>Bacillariophyta</taxon>
        <taxon>Mediophyceae</taxon>
        <taxon>Biddulphiophycidae</taxon>
        <taxon>Eupodiscales</taxon>
        <taxon>Parodontellaceae</taxon>
        <taxon>Trieres</taxon>
    </lineage>
</organism>
<evidence type="ECO:0000256" key="7">
    <source>
        <dbReference type="ARBA" id="ARBA00023136"/>
    </source>
</evidence>
<dbReference type="InterPro" id="IPR003369">
    <property type="entry name" value="TatA/B/E"/>
</dbReference>
<dbReference type="PANTHER" id="PTHR33162:SF1">
    <property type="entry name" value="SEC-INDEPENDENT PROTEIN TRANSLOCASE PROTEIN TATA, CHLOROPLASTIC"/>
    <property type="match status" value="1"/>
</dbReference>
<evidence type="ECO:0000256" key="3">
    <source>
        <dbReference type="ARBA" id="ARBA00022692"/>
    </source>
</evidence>
<keyword evidence="3 9" id="KW-0812">Transmembrane</keyword>
<accession>A0A7S1Z7J6</accession>
<keyword evidence="10" id="KW-0732">Signal</keyword>
<dbReference type="AlphaFoldDB" id="A0A7S1Z7J6"/>
<evidence type="ECO:0000256" key="2">
    <source>
        <dbReference type="ARBA" id="ARBA00022448"/>
    </source>
</evidence>
<evidence type="ECO:0000256" key="5">
    <source>
        <dbReference type="ARBA" id="ARBA00022989"/>
    </source>
</evidence>
<protein>
    <recommendedName>
        <fullName evidence="12">Sec-independent protein translocase protein TatA</fullName>
    </recommendedName>
</protein>
<evidence type="ECO:0008006" key="12">
    <source>
        <dbReference type="Google" id="ProtNLM"/>
    </source>
</evidence>
<feature type="chain" id="PRO_5031061868" description="Sec-independent protein translocase protein TatA" evidence="10">
    <location>
        <begin position="21"/>
        <end position="153"/>
    </location>
</feature>
<keyword evidence="5 9" id="KW-1133">Transmembrane helix</keyword>
<feature type="signal peptide" evidence="10">
    <location>
        <begin position="1"/>
        <end position="20"/>
    </location>
</feature>
<dbReference type="GO" id="GO:0016020">
    <property type="term" value="C:membrane"/>
    <property type="evidence" value="ECO:0007669"/>
    <property type="project" value="UniProtKB-SubCell"/>
</dbReference>
<feature type="region of interest" description="Disordered" evidence="8">
    <location>
        <begin position="128"/>
        <end position="153"/>
    </location>
</feature>
<evidence type="ECO:0000256" key="4">
    <source>
        <dbReference type="ARBA" id="ARBA00022927"/>
    </source>
</evidence>
<reference evidence="11" key="1">
    <citation type="submission" date="2021-01" db="EMBL/GenBank/DDBJ databases">
        <authorList>
            <person name="Corre E."/>
            <person name="Pelletier E."/>
            <person name="Niang G."/>
            <person name="Scheremetjew M."/>
            <person name="Finn R."/>
            <person name="Kale V."/>
            <person name="Holt S."/>
            <person name="Cochrane G."/>
            <person name="Meng A."/>
            <person name="Brown T."/>
            <person name="Cohen L."/>
        </authorList>
    </citation>
    <scope>NUCLEOTIDE SEQUENCE</scope>
    <source>
        <strain evidence="11">Grunow 1884</strain>
    </source>
</reference>
<feature type="compositionally biased region" description="Basic and acidic residues" evidence="8">
    <location>
        <begin position="133"/>
        <end position="153"/>
    </location>
</feature>
<evidence type="ECO:0000313" key="11">
    <source>
        <dbReference type="EMBL" id="CAD9330827.1"/>
    </source>
</evidence>
<keyword evidence="4" id="KW-0653">Protein transport</keyword>
<dbReference type="Gene3D" id="1.20.5.3310">
    <property type="match status" value="1"/>
</dbReference>
<dbReference type="GO" id="GO:0015031">
    <property type="term" value="P:protein transport"/>
    <property type="evidence" value="ECO:0007669"/>
    <property type="project" value="UniProtKB-KW"/>
</dbReference>
<gene>
    <name evidence="11" type="ORF">OSIN01602_LOCUS5811</name>
</gene>
<keyword evidence="2" id="KW-0813">Transport</keyword>
<keyword evidence="6" id="KW-0811">Translocation</keyword>
<evidence type="ECO:0000256" key="9">
    <source>
        <dbReference type="SAM" id="Phobius"/>
    </source>
</evidence>
<dbReference type="EMBL" id="HBGO01010441">
    <property type="protein sequence ID" value="CAD9330827.1"/>
    <property type="molecule type" value="Transcribed_RNA"/>
</dbReference>
<comment type="subcellular location">
    <subcellularLocation>
        <location evidence="1">Membrane</location>
        <topology evidence="1">Single-pass membrane protein</topology>
    </subcellularLocation>
</comment>
<keyword evidence="7 9" id="KW-0472">Membrane</keyword>
<dbReference type="PANTHER" id="PTHR33162">
    <property type="entry name" value="SEC-INDEPENDENT PROTEIN TRANSLOCASE PROTEIN TATA, CHLOROPLASTIC"/>
    <property type="match status" value="1"/>
</dbReference>
<name>A0A7S1Z7J6_TRICV</name>
<sequence>MCRILKIVFLAISAFGNASAFVPSPMRTQPALLSSPDSAANSFAKLRSQGGFVPQNQPSALKRQRQSVAAVQTMSLFGLGGPEIAIILVVAAFVLGPQKLAELGKDAGKIAGDLKEVPKEFQKGFEEGQIEAKASKAKEMESLAREIEPEKDD</sequence>
<proteinExistence type="predicted"/>
<evidence type="ECO:0000256" key="6">
    <source>
        <dbReference type="ARBA" id="ARBA00023010"/>
    </source>
</evidence>
<evidence type="ECO:0000256" key="8">
    <source>
        <dbReference type="SAM" id="MobiDB-lite"/>
    </source>
</evidence>
<evidence type="ECO:0000256" key="10">
    <source>
        <dbReference type="SAM" id="SignalP"/>
    </source>
</evidence>
<evidence type="ECO:0000256" key="1">
    <source>
        <dbReference type="ARBA" id="ARBA00004167"/>
    </source>
</evidence>
<dbReference type="Pfam" id="PF02416">
    <property type="entry name" value="TatA_B_E"/>
    <property type="match status" value="1"/>
</dbReference>